<dbReference type="Pfam" id="PF00534">
    <property type="entry name" value="Glycos_transf_1"/>
    <property type="match status" value="1"/>
</dbReference>
<evidence type="ECO:0000256" key="2">
    <source>
        <dbReference type="ARBA" id="ARBA00022679"/>
    </source>
</evidence>
<name>A0A193SCA6_KLEPN</name>
<protein>
    <submittedName>
        <fullName evidence="4">PEP-CTERM/exosortase A-associated glycosyltransferase</fullName>
    </submittedName>
</protein>
<evidence type="ECO:0000256" key="1">
    <source>
        <dbReference type="ARBA" id="ARBA00022676"/>
    </source>
</evidence>
<feature type="domain" description="Glycosyl transferase family 1" evidence="3">
    <location>
        <begin position="186"/>
        <end position="271"/>
    </location>
</feature>
<dbReference type="SUPFAM" id="SSF53756">
    <property type="entry name" value="UDP-Glycosyltransferase/glycogen phosphorylase"/>
    <property type="match status" value="1"/>
</dbReference>
<keyword evidence="2 4" id="KW-0808">Transferase</keyword>
<gene>
    <name evidence="4" type="primary">wcuM</name>
</gene>
<dbReference type="EMBL" id="LT174539">
    <property type="protein sequence ID" value="CZQ24144.1"/>
    <property type="molecule type" value="Genomic_DNA"/>
</dbReference>
<proteinExistence type="predicted"/>
<dbReference type="CDD" id="cd03801">
    <property type="entry name" value="GT4_PimA-like"/>
    <property type="match status" value="1"/>
</dbReference>
<dbReference type="PANTHER" id="PTHR12526:SF629">
    <property type="entry name" value="TEICHURONIC ACID BIOSYNTHESIS GLYCOSYLTRANSFERASE TUAH-RELATED"/>
    <property type="match status" value="1"/>
</dbReference>
<dbReference type="RefSeq" id="WP_124988813.1">
    <property type="nucleotide sequence ID" value="NZ_CP071261.1"/>
</dbReference>
<keyword evidence="1" id="KW-0328">Glycosyltransferase</keyword>
<dbReference type="PANTHER" id="PTHR12526">
    <property type="entry name" value="GLYCOSYLTRANSFERASE"/>
    <property type="match status" value="1"/>
</dbReference>
<dbReference type="AlphaFoldDB" id="A0A193SCA6"/>
<dbReference type="GO" id="GO:0016757">
    <property type="term" value="F:glycosyltransferase activity"/>
    <property type="evidence" value="ECO:0007669"/>
    <property type="project" value="UniProtKB-KW"/>
</dbReference>
<dbReference type="GO" id="GO:1901135">
    <property type="term" value="P:carbohydrate derivative metabolic process"/>
    <property type="evidence" value="ECO:0007669"/>
    <property type="project" value="UniProtKB-ARBA"/>
</dbReference>
<evidence type="ECO:0000259" key="3">
    <source>
        <dbReference type="Pfam" id="PF00534"/>
    </source>
</evidence>
<dbReference type="Gene3D" id="3.40.50.2000">
    <property type="entry name" value="Glycogen Phosphorylase B"/>
    <property type="match status" value="2"/>
</dbReference>
<accession>A0A193SCA6</accession>
<evidence type="ECO:0000313" key="4">
    <source>
        <dbReference type="EMBL" id="CZQ24144.1"/>
    </source>
</evidence>
<organism evidence="4">
    <name type="scientific">Klebsiella pneumoniae</name>
    <dbReference type="NCBI Taxonomy" id="573"/>
    <lineage>
        <taxon>Bacteria</taxon>
        <taxon>Pseudomonadati</taxon>
        <taxon>Pseudomonadota</taxon>
        <taxon>Gammaproteobacteria</taxon>
        <taxon>Enterobacterales</taxon>
        <taxon>Enterobacteriaceae</taxon>
        <taxon>Klebsiella/Raoultella group</taxon>
        <taxon>Klebsiella</taxon>
        <taxon>Klebsiella pneumoniae complex</taxon>
    </lineage>
</organism>
<sequence length="365" mass="42481">MKNLLFLTYYQADPTEGIWKKIESQVRAMRKIGFNVDFFYMEGKSIVYDDGVNIKEIKTHFKHKYFYYLNVKKYIEEIKKQYDFIYVRKPHGGLFCLGLPFVINSFNESVIIMEVPTYPYINEIKTIKDKVIEAIFNVSKSTYIKKIDKIAYFGKPVDKIWGVNAVGLSNGIDVDTIRIAKQMSKPLESEFTIVAVANLSFWHGYDRILAGLRDYKETNRVVLYVVGDLEPEYSRLKELAKQFGIEDKVIFTGRLSGQQLDEVFNKADVCVDALGRHRSGNEYNSSIKSKEYCARGLPFIKSHIDHAFNNNDFIYQAPADETPIDIADVIQWRRNLSSDISQIERTFAEQNLTWQKQFNKLFFEV</sequence>
<dbReference type="InterPro" id="IPR001296">
    <property type="entry name" value="Glyco_trans_1"/>
</dbReference>
<reference evidence="4" key="2">
    <citation type="submission" date="2016-06" db="EMBL/GenBank/DDBJ databases">
        <title>Towards a vaccine: An investigation of Klebsiella pneumoniae surface antigens.</title>
        <authorList>
            <person name="Follador R."/>
            <person name="Heinz E."/>
            <person name="Wyres K.L."/>
            <person name="Ellington M.J."/>
            <person name="Kowarik M."/>
            <person name="Holt K.E."/>
            <person name="Thomson N.R."/>
        </authorList>
    </citation>
    <scope>NUCLEOTIDE SEQUENCE</scope>
    <source>
        <strain evidence="4">QMP</strain>
    </source>
</reference>
<reference evidence="4" key="1">
    <citation type="submission" date="2016-02" db="EMBL/GenBank/DDBJ databases">
        <authorList>
            <person name="Wen L."/>
            <person name="He K."/>
            <person name="Yang H."/>
        </authorList>
    </citation>
    <scope>NUCLEOTIDE SEQUENCE</scope>
    <source>
        <strain evidence="4">QMP</strain>
    </source>
</reference>